<feature type="region of interest" description="Disordered" evidence="1">
    <location>
        <begin position="47"/>
        <end position="176"/>
    </location>
</feature>
<feature type="compositionally biased region" description="Polar residues" evidence="1">
    <location>
        <begin position="144"/>
        <end position="156"/>
    </location>
</feature>
<accession>A0A0L0C128</accession>
<evidence type="ECO:0000313" key="3">
    <source>
        <dbReference type="Proteomes" id="UP000037069"/>
    </source>
</evidence>
<protein>
    <submittedName>
        <fullName evidence="2">Uncharacterized protein</fullName>
    </submittedName>
</protein>
<sequence>RRTDIFSNDVKVSVQQYAQNLSNQSTQRSLYQRPLFGDSYWSQQQSISPIGTASGSATSPGAAPGSVAGTPTPSSAPAVQNDIFSNRRRPSHISPLETHYPTSQLSQVSVTTNSSPTSVAYDANTSLQSQSGSSPSNGSPRSSIPGTGNGTINKTLGSAPPSAGSMDDLDDFVPKF</sequence>
<proteinExistence type="predicted"/>
<reference evidence="2 3" key="1">
    <citation type="journal article" date="2015" name="Nat. Commun.">
        <title>Lucilia cuprina genome unlocks parasitic fly biology to underpin future interventions.</title>
        <authorList>
            <person name="Anstead C.A."/>
            <person name="Korhonen P.K."/>
            <person name="Young N.D."/>
            <person name="Hall R.S."/>
            <person name="Jex A.R."/>
            <person name="Murali S.C."/>
            <person name="Hughes D.S."/>
            <person name="Lee S.F."/>
            <person name="Perry T."/>
            <person name="Stroehlein A.J."/>
            <person name="Ansell B.R."/>
            <person name="Breugelmans B."/>
            <person name="Hofmann A."/>
            <person name="Qu J."/>
            <person name="Dugan S."/>
            <person name="Lee S.L."/>
            <person name="Chao H."/>
            <person name="Dinh H."/>
            <person name="Han Y."/>
            <person name="Doddapaneni H.V."/>
            <person name="Worley K.C."/>
            <person name="Muzny D.M."/>
            <person name="Ioannidis P."/>
            <person name="Waterhouse R.M."/>
            <person name="Zdobnov E.M."/>
            <person name="James P.J."/>
            <person name="Bagnall N.H."/>
            <person name="Kotze A.C."/>
            <person name="Gibbs R.A."/>
            <person name="Richards S."/>
            <person name="Batterham P."/>
            <person name="Gasser R.B."/>
        </authorList>
    </citation>
    <scope>NUCLEOTIDE SEQUENCE [LARGE SCALE GENOMIC DNA]</scope>
    <source>
        <strain evidence="2 3">LS</strain>
        <tissue evidence="2">Full body</tissue>
    </source>
</reference>
<gene>
    <name evidence="2" type="ORF">FF38_01401</name>
</gene>
<name>A0A0L0C128_LUCCU</name>
<dbReference type="EMBL" id="JRES01001053">
    <property type="protein sequence ID" value="KNC25961.1"/>
    <property type="molecule type" value="Genomic_DNA"/>
</dbReference>
<feature type="compositionally biased region" description="Low complexity" evidence="1">
    <location>
        <begin position="51"/>
        <end position="73"/>
    </location>
</feature>
<feature type="compositionally biased region" description="Low complexity" evidence="1">
    <location>
        <begin position="126"/>
        <end position="143"/>
    </location>
</feature>
<evidence type="ECO:0000313" key="2">
    <source>
        <dbReference type="EMBL" id="KNC25961.1"/>
    </source>
</evidence>
<comment type="caution">
    <text evidence="2">The sequence shown here is derived from an EMBL/GenBank/DDBJ whole genome shotgun (WGS) entry which is preliminary data.</text>
</comment>
<feature type="compositionally biased region" description="Low complexity" evidence="1">
    <location>
        <begin position="106"/>
        <end position="119"/>
    </location>
</feature>
<dbReference type="AlphaFoldDB" id="A0A0L0C128"/>
<feature type="compositionally biased region" description="Acidic residues" evidence="1">
    <location>
        <begin position="167"/>
        <end position="176"/>
    </location>
</feature>
<keyword evidence="3" id="KW-1185">Reference proteome</keyword>
<evidence type="ECO:0000256" key="1">
    <source>
        <dbReference type="SAM" id="MobiDB-lite"/>
    </source>
</evidence>
<feature type="non-terminal residue" evidence="2">
    <location>
        <position position="1"/>
    </location>
</feature>
<dbReference type="Proteomes" id="UP000037069">
    <property type="component" value="Unassembled WGS sequence"/>
</dbReference>
<feature type="compositionally biased region" description="Polar residues" evidence="1">
    <location>
        <begin position="75"/>
        <end position="84"/>
    </location>
</feature>
<organism evidence="2 3">
    <name type="scientific">Lucilia cuprina</name>
    <name type="common">Green bottle fly</name>
    <name type="synonym">Australian sheep blowfly</name>
    <dbReference type="NCBI Taxonomy" id="7375"/>
    <lineage>
        <taxon>Eukaryota</taxon>
        <taxon>Metazoa</taxon>
        <taxon>Ecdysozoa</taxon>
        <taxon>Arthropoda</taxon>
        <taxon>Hexapoda</taxon>
        <taxon>Insecta</taxon>
        <taxon>Pterygota</taxon>
        <taxon>Neoptera</taxon>
        <taxon>Endopterygota</taxon>
        <taxon>Diptera</taxon>
        <taxon>Brachycera</taxon>
        <taxon>Muscomorpha</taxon>
        <taxon>Oestroidea</taxon>
        <taxon>Calliphoridae</taxon>
        <taxon>Luciliinae</taxon>
        <taxon>Lucilia</taxon>
    </lineage>
</organism>
<feature type="non-terminal residue" evidence="2">
    <location>
        <position position="176"/>
    </location>
</feature>